<keyword evidence="2" id="KW-0804">Transcription</keyword>
<dbReference type="eggNOG" id="COG3711">
    <property type="taxonomic scope" value="Bacteria"/>
</dbReference>
<evidence type="ECO:0000313" key="5">
    <source>
        <dbReference type="EMBL" id="EOW79398.1"/>
    </source>
</evidence>
<organism evidence="4 6">
    <name type="scientific">Enterococcus gilvus ATCC BAA-350</name>
    <dbReference type="NCBI Taxonomy" id="1158614"/>
    <lineage>
        <taxon>Bacteria</taxon>
        <taxon>Bacillati</taxon>
        <taxon>Bacillota</taxon>
        <taxon>Bacilli</taxon>
        <taxon>Lactobacillales</taxon>
        <taxon>Enterococcaceae</taxon>
        <taxon>Enterococcus</taxon>
    </lineage>
</organism>
<evidence type="ECO:0000313" key="6">
    <source>
        <dbReference type="Proteomes" id="UP000013750"/>
    </source>
</evidence>
<dbReference type="AlphaFoldDB" id="R2XTJ4"/>
<dbReference type="Proteomes" id="UP000013750">
    <property type="component" value="Unassembled WGS sequence"/>
</dbReference>
<name>R2XTJ4_9ENTE</name>
<gene>
    <name evidence="5" type="ORF">I592_03538</name>
    <name evidence="4" type="ORF">UKC_00823</name>
</gene>
<dbReference type="EMBL" id="AJDQ01000004">
    <property type="protein sequence ID" value="EOI57848.1"/>
    <property type="molecule type" value="Genomic_DNA"/>
</dbReference>
<proteinExistence type="predicted"/>
<dbReference type="PANTHER" id="PTHR30185:SF18">
    <property type="entry name" value="TRANSCRIPTIONAL REGULATOR MTLR"/>
    <property type="match status" value="1"/>
</dbReference>
<evidence type="ECO:0000256" key="1">
    <source>
        <dbReference type="ARBA" id="ARBA00023015"/>
    </source>
</evidence>
<dbReference type="HOGENOM" id="CLU_045805_1_0_9"/>
<dbReference type="EMBL" id="ASWH01000002">
    <property type="protein sequence ID" value="EOW79398.1"/>
    <property type="molecule type" value="Genomic_DNA"/>
</dbReference>
<reference evidence="4 6" key="1">
    <citation type="submission" date="2013-02" db="EMBL/GenBank/DDBJ databases">
        <title>The Genome Sequence of Enterococcus gilvus ATCC BAA-350.</title>
        <authorList>
            <consortium name="The Broad Institute Genome Sequencing Platform"/>
            <consortium name="The Broad Institute Genome Sequencing Center for Infectious Disease"/>
            <person name="Earl A.M."/>
            <person name="Gilmore M.S."/>
            <person name="Lebreton F."/>
            <person name="Walker B."/>
            <person name="Young S.K."/>
            <person name="Zeng Q."/>
            <person name="Gargeya S."/>
            <person name="Fitzgerald M."/>
            <person name="Haas B."/>
            <person name="Abouelleil A."/>
            <person name="Alvarado L."/>
            <person name="Arachchi H.M."/>
            <person name="Berlin A.M."/>
            <person name="Chapman S.B."/>
            <person name="Dewar J."/>
            <person name="Goldberg J."/>
            <person name="Griggs A."/>
            <person name="Gujja S."/>
            <person name="Hansen M."/>
            <person name="Howarth C."/>
            <person name="Imamovic A."/>
            <person name="Larimer J."/>
            <person name="McCowan C."/>
            <person name="Murphy C."/>
            <person name="Neiman D."/>
            <person name="Pearson M."/>
            <person name="Priest M."/>
            <person name="Roberts A."/>
            <person name="Saif S."/>
            <person name="Shea T."/>
            <person name="Sisk P."/>
            <person name="Sykes S."/>
            <person name="Wortman J."/>
            <person name="Nusbaum C."/>
            <person name="Birren B."/>
        </authorList>
    </citation>
    <scope>NUCLEOTIDE SEQUENCE [LARGE SCALE GENOMIC DNA]</scope>
    <source>
        <strain evidence="4 6">ATCC BAA-350</strain>
    </source>
</reference>
<evidence type="ECO:0000313" key="4">
    <source>
        <dbReference type="EMBL" id="EOI57848.1"/>
    </source>
</evidence>
<comment type="caution">
    <text evidence="4">The sequence shown here is derived from an EMBL/GenBank/DDBJ whole genome shotgun (WGS) entry which is preliminary data.</text>
</comment>
<dbReference type="PANTHER" id="PTHR30185">
    <property type="entry name" value="CRYPTIC BETA-GLUCOSIDE BGL OPERON ANTITERMINATOR"/>
    <property type="match status" value="1"/>
</dbReference>
<evidence type="ECO:0000313" key="7">
    <source>
        <dbReference type="Proteomes" id="UP000014160"/>
    </source>
</evidence>
<keyword evidence="7" id="KW-1185">Reference proteome</keyword>
<accession>R2XTJ4</accession>
<keyword evidence="1" id="KW-0805">Transcription regulation</keyword>
<dbReference type="InterPro" id="IPR007737">
    <property type="entry name" value="Mga_HTH"/>
</dbReference>
<feature type="domain" description="Mga helix-turn-helix" evidence="3">
    <location>
        <begin position="93"/>
        <end position="173"/>
    </location>
</feature>
<dbReference type="PATRIC" id="fig|1158614.3.peg.852"/>
<dbReference type="Proteomes" id="UP000014160">
    <property type="component" value="Unassembled WGS sequence"/>
</dbReference>
<dbReference type="OrthoDB" id="2194144at2"/>
<dbReference type="Pfam" id="PF05043">
    <property type="entry name" value="Mga"/>
    <property type="match status" value="1"/>
</dbReference>
<evidence type="ECO:0000256" key="2">
    <source>
        <dbReference type="ARBA" id="ARBA00023163"/>
    </source>
</evidence>
<dbReference type="RefSeq" id="WP_010779272.1">
    <property type="nucleotide sequence ID" value="NZ_ASWH01000002.1"/>
</dbReference>
<protein>
    <recommendedName>
        <fullName evidence="3">Mga helix-turn-helix domain-containing protein</fullName>
    </recommendedName>
</protein>
<evidence type="ECO:0000259" key="3">
    <source>
        <dbReference type="Pfam" id="PF05043"/>
    </source>
</evidence>
<sequence length="501" mass="58794">MNSQELITKYLLDKKSRVKLAILQFLSDNPFYITRDYLTEEFQLSTLNFTLYMKELEADILSLQLSERPILKKGNFVKINVPYADLATYYYRLLLAYCEQSTNYLILVSLLKKDTNSILSISEKTNFSVSYIYSRMKNINAFLFHYGIAITFSKPGKKTIKGNELQLHYCLVDIYWNIHSNVTIHSSDESYQHAVHTLNLYVKKDVLQHLENGMMDKLYLLIHLCLKNFPITSLAKFHGQLQQIPNVELFTHPTFDLLKPNLPLSDEARMAINILSRLLVSKTETSDVNAEQYAVLQQEKTLYFRYAEEMIATFSKAFELTIPENERILYTLNFIRNQVYYDVLSKNNPNTTMASFLIYTEKKHQEVKEAIEAFYQEFKSLKKTDYPFMDKQSEQGLLEDLIHIYDRYKKKEKLVIGVNFTRDYYINDDLCSQIEQHFGTKNVLLKKKAMNQCDIVISDCPLTHLPETTRIVYLIDGNITSKKMKELFKQLSDHIFDLRQE</sequence>
<dbReference type="InterPro" id="IPR050661">
    <property type="entry name" value="BglG_antiterminators"/>
</dbReference>
<reference evidence="5 7" key="2">
    <citation type="submission" date="2013-03" db="EMBL/GenBank/DDBJ databases">
        <title>The Genome Sequence of Enterococcus gilvus ATCC BAA-350 (PacBio/Illumina hybrid assembly).</title>
        <authorList>
            <consortium name="The Broad Institute Genomics Platform"/>
            <consortium name="The Broad Institute Genome Sequencing Center for Infectious Disease"/>
            <person name="Earl A."/>
            <person name="Russ C."/>
            <person name="Gilmore M."/>
            <person name="Surin D."/>
            <person name="Walker B."/>
            <person name="Young S."/>
            <person name="Zeng Q."/>
            <person name="Gargeya S."/>
            <person name="Fitzgerald M."/>
            <person name="Haas B."/>
            <person name="Abouelleil A."/>
            <person name="Allen A.W."/>
            <person name="Alvarado L."/>
            <person name="Arachchi H.M."/>
            <person name="Berlin A.M."/>
            <person name="Chapman S.B."/>
            <person name="Gainer-Dewar J."/>
            <person name="Goldberg J."/>
            <person name="Griggs A."/>
            <person name="Gujja S."/>
            <person name="Hansen M."/>
            <person name="Howarth C."/>
            <person name="Imamovic A."/>
            <person name="Ireland A."/>
            <person name="Larimer J."/>
            <person name="McCowan C."/>
            <person name="Murphy C."/>
            <person name="Pearson M."/>
            <person name="Poon T.W."/>
            <person name="Priest M."/>
            <person name="Roberts A."/>
            <person name="Saif S."/>
            <person name="Shea T."/>
            <person name="Sisk P."/>
            <person name="Sykes S."/>
            <person name="Wortman J."/>
            <person name="Nusbaum C."/>
            <person name="Birren B."/>
        </authorList>
    </citation>
    <scope>NUCLEOTIDE SEQUENCE [LARGE SCALE GENOMIC DNA]</scope>
    <source>
        <strain evidence="5 7">ATCC BAA-350</strain>
    </source>
</reference>